<dbReference type="SMART" id="SM00324">
    <property type="entry name" value="RhoGAP"/>
    <property type="match status" value="1"/>
</dbReference>
<evidence type="ECO:0000259" key="2">
    <source>
        <dbReference type="PROSITE" id="PS50238"/>
    </source>
</evidence>
<gene>
    <name evidence="3" type="ORF">NTJ_03395</name>
</gene>
<feature type="compositionally biased region" description="Polar residues" evidence="1">
    <location>
        <begin position="502"/>
        <end position="519"/>
    </location>
</feature>
<dbReference type="InterPro" id="IPR008936">
    <property type="entry name" value="Rho_GTPase_activation_prot"/>
</dbReference>
<feature type="domain" description="Rho-GAP" evidence="2">
    <location>
        <begin position="50"/>
        <end position="262"/>
    </location>
</feature>
<proteinExistence type="predicted"/>
<feature type="region of interest" description="Disordered" evidence="1">
    <location>
        <begin position="496"/>
        <end position="537"/>
    </location>
</feature>
<dbReference type="SUPFAM" id="SSF48350">
    <property type="entry name" value="GTPase activation domain, GAP"/>
    <property type="match status" value="1"/>
</dbReference>
<dbReference type="EMBL" id="AP028910">
    <property type="protein sequence ID" value="BES90587.1"/>
    <property type="molecule type" value="Genomic_DNA"/>
</dbReference>
<dbReference type="PANTHER" id="PTHR15670">
    <property type="entry name" value="RHO GTPASE ACTIVATING PROTEIN 11A"/>
    <property type="match status" value="1"/>
</dbReference>
<dbReference type="Gene3D" id="1.10.555.10">
    <property type="entry name" value="Rho GTPase activation protein"/>
    <property type="match status" value="1"/>
</dbReference>
<dbReference type="PROSITE" id="PS50238">
    <property type="entry name" value="RHOGAP"/>
    <property type="match status" value="1"/>
</dbReference>
<accession>A0ABN7AH35</accession>
<protein>
    <submittedName>
        <fullName evidence="3">RhoGAP</fullName>
    </submittedName>
</protein>
<sequence>MYIEEAYLDEIREEVMKLLKAAGIKIGLKKQDMKPEGEEDDIRVYKVFQTSLEFLEKERVHVQQSEHPIEVPVFVSDACQFIRKDLNIEGLFRKAGSAAKQRELKTLLDSGSRLELNDDQSIINVANTLKMFLRELPEPLIPHKFHSLFLRCLNCKGNQIQTILWACLLLPYSHLNTLVYLMQFLSEGGAMINQRMKIVQILLRNSLDLGVVPETICERLGLFGLQSFSSVDDLDSSANRRKRRKKRSSSLTRVITGIKKMITKPSPDILDSTPCANRMVHTPKIMPSKKKDCGSTFSTKKKLRVLNALPDNAFFGNTPRKVKYSSTSMLTPRTIIPGPEAPAKVVRHNSSAERKRKISIPDEVASDNSETTDKNPSIVTPPHQGYEDLNEDDFISVRKDYIEDINNRVSLLECQLQAELDLFSSQPMNDNGLDDMLFLPVDPPTAMDSLFNPPIQESRSFMDLQMTGEFDGRKRQVPIRSPSARKIGSFRNKRRITRHSSLKTTSSYAPRQGYSTDVHSSLRRGRPNTLFSGLPQPCNPLYASDSHLPSSPRQRLSECKSAKNRVPLENIENNFPKGPAARLRDEVAMGESRRSSINYIRQRQAGMVLQRAKLFGDVKHGPTAEHDSRRNTGCVVTPPPKRICSPRTNPRERSAVIGSGPGLSAVLSAF</sequence>
<dbReference type="Proteomes" id="UP001307889">
    <property type="component" value="Chromosome 2"/>
</dbReference>
<evidence type="ECO:0000256" key="1">
    <source>
        <dbReference type="SAM" id="MobiDB-lite"/>
    </source>
</evidence>
<reference evidence="3 4" key="1">
    <citation type="submission" date="2023-09" db="EMBL/GenBank/DDBJ databases">
        <title>Nesidiocoris tenuis whole genome shotgun sequence.</title>
        <authorList>
            <person name="Shibata T."/>
            <person name="Shimoda M."/>
            <person name="Kobayashi T."/>
            <person name="Uehara T."/>
        </authorList>
    </citation>
    <scope>NUCLEOTIDE SEQUENCE [LARGE SCALE GENOMIC DNA]</scope>
    <source>
        <strain evidence="3 4">Japan</strain>
    </source>
</reference>
<dbReference type="InterPro" id="IPR000198">
    <property type="entry name" value="RhoGAP_dom"/>
</dbReference>
<keyword evidence="4" id="KW-1185">Reference proteome</keyword>
<name>A0ABN7AH35_9HEMI</name>
<evidence type="ECO:0000313" key="4">
    <source>
        <dbReference type="Proteomes" id="UP001307889"/>
    </source>
</evidence>
<evidence type="ECO:0000313" key="3">
    <source>
        <dbReference type="EMBL" id="BES90587.1"/>
    </source>
</evidence>
<organism evidence="3 4">
    <name type="scientific">Nesidiocoris tenuis</name>
    <dbReference type="NCBI Taxonomy" id="355587"/>
    <lineage>
        <taxon>Eukaryota</taxon>
        <taxon>Metazoa</taxon>
        <taxon>Ecdysozoa</taxon>
        <taxon>Arthropoda</taxon>
        <taxon>Hexapoda</taxon>
        <taxon>Insecta</taxon>
        <taxon>Pterygota</taxon>
        <taxon>Neoptera</taxon>
        <taxon>Paraneoptera</taxon>
        <taxon>Hemiptera</taxon>
        <taxon>Heteroptera</taxon>
        <taxon>Panheteroptera</taxon>
        <taxon>Cimicomorpha</taxon>
        <taxon>Miridae</taxon>
        <taxon>Dicyphina</taxon>
        <taxon>Nesidiocoris</taxon>
    </lineage>
</organism>
<feature type="region of interest" description="Disordered" evidence="1">
    <location>
        <begin position="333"/>
        <end position="386"/>
    </location>
</feature>
<dbReference type="Pfam" id="PF00620">
    <property type="entry name" value="RhoGAP"/>
    <property type="match status" value="1"/>
</dbReference>
<dbReference type="InterPro" id="IPR042869">
    <property type="entry name" value="ARHGAP11A/B"/>
</dbReference>
<feature type="compositionally biased region" description="Polar residues" evidence="1">
    <location>
        <begin position="366"/>
        <end position="378"/>
    </location>
</feature>
<dbReference type="PANTHER" id="PTHR15670:SF4">
    <property type="entry name" value="RHO GTPASE-ACTIVATING PROTEIN 11A"/>
    <property type="match status" value="1"/>
</dbReference>